<gene>
    <name evidence="4" type="ORF">Q9L42_015900</name>
</gene>
<keyword evidence="2 3" id="KW-0732">Signal</keyword>
<keyword evidence="4" id="KW-0449">Lipoprotein</keyword>
<dbReference type="EMBL" id="CP157743">
    <property type="protein sequence ID" value="XBS19827.1"/>
    <property type="molecule type" value="Genomic_DNA"/>
</dbReference>
<dbReference type="KEGG" id="mech:Q9L42_015900"/>
<protein>
    <submittedName>
        <fullName evidence="4">VacJ family lipoprotein</fullName>
    </submittedName>
</protein>
<evidence type="ECO:0000256" key="3">
    <source>
        <dbReference type="SAM" id="SignalP"/>
    </source>
</evidence>
<dbReference type="GO" id="GO:0120010">
    <property type="term" value="P:intermembrane phospholipid transfer"/>
    <property type="evidence" value="ECO:0007669"/>
    <property type="project" value="TreeGrafter"/>
</dbReference>
<dbReference type="PRINTS" id="PR01805">
    <property type="entry name" value="VACJLIPOPROT"/>
</dbReference>
<feature type="chain" id="PRO_5043783997" evidence="3">
    <location>
        <begin position="24"/>
        <end position="254"/>
    </location>
</feature>
<sequence>MHQSKLAQIGLISLLLLSGCATTETVQDPRDPWEGWNRNVQSFNDGLDDYVMKPAAKGYRWVMPNFADRAVSNFFSNIDDIGVTINDFLQGKFSQSGQDGARFLVNSTAGIAGLIDVGTMIDLPKHKEDFDQTLGVWGVSTGPYLVLPFFGPSSPRGVGGLVGDAAMNPISYIGTYVSTGLFALNAIDQRADNLATERIADEAALDRYSFFRDAYLARRRYLVYDGNPPEEVDVLELEDFEFEGEDGMGPVSPY</sequence>
<dbReference type="PROSITE" id="PS51257">
    <property type="entry name" value="PROKAR_LIPOPROTEIN"/>
    <property type="match status" value="1"/>
</dbReference>
<proteinExistence type="inferred from homology"/>
<name>A0AAU7NS72_9GAMM</name>
<accession>A0AAU7NS72</accession>
<evidence type="ECO:0000256" key="1">
    <source>
        <dbReference type="ARBA" id="ARBA00010634"/>
    </source>
</evidence>
<keyword evidence="5" id="KW-1185">Reference proteome</keyword>
<comment type="similarity">
    <text evidence="1">Belongs to the MlaA family.</text>
</comment>
<evidence type="ECO:0000313" key="4">
    <source>
        <dbReference type="EMBL" id="XBS19827.1"/>
    </source>
</evidence>
<dbReference type="PANTHER" id="PTHR30035">
    <property type="entry name" value="LIPOPROTEIN VACJ-RELATED"/>
    <property type="match status" value="1"/>
</dbReference>
<dbReference type="InterPro" id="IPR007428">
    <property type="entry name" value="MlaA"/>
</dbReference>
<dbReference type="RefSeq" id="WP_349431391.1">
    <property type="nucleotide sequence ID" value="NZ_CP157743.1"/>
</dbReference>
<dbReference type="Proteomes" id="UP001225378">
    <property type="component" value="Chromosome"/>
</dbReference>
<feature type="signal peptide" evidence="3">
    <location>
        <begin position="1"/>
        <end position="23"/>
    </location>
</feature>
<evidence type="ECO:0000313" key="5">
    <source>
        <dbReference type="Proteomes" id="UP001225378"/>
    </source>
</evidence>
<dbReference type="AlphaFoldDB" id="A0AAU7NS72"/>
<evidence type="ECO:0000256" key="2">
    <source>
        <dbReference type="ARBA" id="ARBA00022729"/>
    </source>
</evidence>
<dbReference type="PANTHER" id="PTHR30035:SF3">
    <property type="entry name" value="INTERMEMBRANE PHOSPHOLIPID TRANSPORT SYSTEM LIPOPROTEIN MLAA"/>
    <property type="match status" value="1"/>
</dbReference>
<dbReference type="GO" id="GO:0016020">
    <property type="term" value="C:membrane"/>
    <property type="evidence" value="ECO:0007669"/>
    <property type="project" value="InterPro"/>
</dbReference>
<dbReference type="Pfam" id="PF04333">
    <property type="entry name" value="MlaA"/>
    <property type="match status" value="1"/>
</dbReference>
<reference evidence="4 5" key="1">
    <citation type="journal article" date="2024" name="Microbiology">
        <title>Methylomarinum rosea sp. nov., a novel halophilic methanotrophic bacterium from the hypersaline Lake Elton.</title>
        <authorList>
            <person name="Suleimanov R.Z."/>
            <person name="Oshkin I.Y."/>
            <person name="Danilova O.V."/>
            <person name="Suzina N.E."/>
            <person name="Dedysh S.N."/>
        </authorList>
    </citation>
    <scope>NUCLEOTIDE SEQUENCE [LARGE SCALE GENOMIC DNA]</scope>
    <source>
        <strain evidence="4 5">Ch1-1</strain>
    </source>
</reference>
<organism evidence="4 5">
    <name type="scientific">Methylomarinum roseum</name>
    <dbReference type="NCBI Taxonomy" id="3067653"/>
    <lineage>
        <taxon>Bacteria</taxon>
        <taxon>Pseudomonadati</taxon>
        <taxon>Pseudomonadota</taxon>
        <taxon>Gammaproteobacteria</taxon>
        <taxon>Methylococcales</taxon>
        <taxon>Methylococcaceae</taxon>
        <taxon>Methylomarinum</taxon>
    </lineage>
</organism>